<keyword evidence="1" id="KW-0812">Transmembrane</keyword>
<name>A0A3N4J8A1_9PEZI</name>
<protein>
    <submittedName>
        <fullName evidence="2">Uncharacterized protein</fullName>
    </submittedName>
</protein>
<keyword evidence="1" id="KW-1133">Transmembrane helix</keyword>
<sequence>MLQFIRATMFRSPRIYSRIQRHRAFASMPDKVPKLGRREKQTSEGLPNISESYASRLEDSFIRANQDIRDMKAILSDIQGILGTVQIGVILMAILGGGSTLLGFLVWEGLLKGPEPATIPSPLHPGQLEGLVREVCVKAFK</sequence>
<keyword evidence="1" id="KW-0472">Membrane</keyword>
<evidence type="ECO:0000256" key="1">
    <source>
        <dbReference type="SAM" id="Phobius"/>
    </source>
</evidence>
<gene>
    <name evidence="2" type="ORF">L873DRAFT_1847145</name>
</gene>
<evidence type="ECO:0000313" key="2">
    <source>
        <dbReference type="EMBL" id="RPA93517.1"/>
    </source>
</evidence>
<feature type="transmembrane region" description="Helical" evidence="1">
    <location>
        <begin position="81"/>
        <end position="107"/>
    </location>
</feature>
<reference evidence="2 3" key="1">
    <citation type="journal article" date="2018" name="Nat. Ecol. Evol.">
        <title>Pezizomycetes genomes reveal the molecular basis of ectomycorrhizal truffle lifestyle.</title>
        <authorList>
            <person name="Murat C."/>
            <person name="Payen T."/>
            <person name="Noel B."/>
            <person name="Kuo A."/>
            <person name="Morin E."/>
            <person name="Chen J."/>
            <person name="Kohler A."/>
            <person name="Krizsan K."/>
            <person name="Balestrini R."/>
            <person name="Da Silva C."/>
            <person name="Montanini B."/>
            <person name="Hainaut M."/>
            <person name="Levati E."/>
            <person name="Barry K.W."/>
            <person name="Belfiori B."/>
            <person name="Cichocki N."/>
            <person name="Clum A."/>
            <person name="Dockter R.B."/>
            <person name="Fauchery L."/>
            <person name="Guy J."/>
            <person name="Iotti M."/>
            <person name="Le Tacon F."/>
            <person name="Lindquist E.A."/>
            <person name="Lipzen A."/>
            <person name="Malagnac F."/>
            <person name="Mello A."/>
            <person name="Molinier V."/>
            <person name="Miyauchi S."/>
            <person name="Poulain J."/>
            <person name="Riccioni C."/>
            <person name="Rubini A."/>
            <person name="Sitrit Y."/>
            <person name="Splivallo R."/>
            <person name="Traeger S."/>
            <person name="Wang M."/>
            <person name="Zifcakova L."/>
            <person name="Wipf D."/>
            <person name="Zambonelli A."/>
            <person name="Paolocci F."/>
            <person name="Nowrousian M."/>
            <person name="Ottonello S."/>
            <person name="Baldrian P."/>
            <person name="Spatafora J.W."/>
            <person name="Henrissat B."/>
            <person name="Nagy L.G."/>
            <person name="Aury J.M."/>
            <person name="Wincker P."/>
            <person name="Grigoriev I.V."/>
            <person name="Bonfante P."/>
            <person name="Martin F.M."/>
        </authorList>
    </citation>
    <scope>NUCLEOTIDE SEQUENCE [LARGE SCALE GENOMIC DNA]</scope>
    <source>
        <strain evidence="2 3">120613-1</strain>
    </source>
</reference>
<dbReference type="EMBL" id="ML120450">
    <property type="protein sequence ID" value="RPA93517.1"/>
    <property type="molecule type" value="Genomic_DNA"/>
</dbReference>
<dbReference type="Proteomes" id="UP000276215">
    <property type="component" value="Unassembled WGS sequence"/>
</dbReference>
<organism evidence="2 3">
    <name type="scientific">Choiromyces venosus 120613-1</name>
    <dbReference type="NCBI Taxonomy" id="1336337"/>
    <lineage>
        <taxon>Eukaryota</taxon>
        <taxon>Fungi</taxon>
        <taxon>Dikarya</taxon>
        <taxon>Ascomycota</taxon>
        <taxon>Pezizomycotina</taxon>
        <taxon>Pezizomycetes</taxon>
        <taxon>Pezizales</taxon>
        <taxon>Tuberaceae</taxon>
        <taxon>Choiromyces</taxon>
    </lineage>
</organism>
<proteinExistence type="predicted"/>
<evidence type="ECO:0000313" key="3">
    <source>
        <dbReference type="Proteomes" id="UP000276215"/>
    </source>
</evidence>
<keyword evidence="3" id="KW-1185">Reference proteome</keyword>
<dbReference type="AlphaFoldDB" id="A0A3N4J8A1"/>
<accession>A0A3N4J8A1</accession>